<accession>A0A0E0LUE3</accession>
<dbReference type="Proteomes" id="UP000026962">
    <property type="component" value="Chromosome 8"/>
</dbReference>
<dbReference type="HOGENOM" id="CLU_2726609_0_0_1"/>
<evidence type="ECO:0000256" key="1">
    <source>
        <dbReference type="SAM" id="MobiDB-lite"/>
    </source>
</evidence>
<evidence type="ECO:0000313" key="4">
    <source>
        <dbReference type="Proteomes" id="UP000026962"/>
    </source>
</evidence>
<dbReference type="AlphaFoldDB" id="A0A0E0LUE3"/>
<protein>
    <submittedName>
        <fullName evidence="3">Uncharacterized protein</fullName>
    </submittedName>
</protein>
<feature type="chain" id="PRO_5002366732" evidence="2">
    <location>
        <begin position="22"/>
        <end position="72"/>
    </location>
</feature>
<feature type="region of interest" description="Disordered" evidence="1">
    <location>
        <begin position="49"/>
        <end position="72"/>
    </location>
</feature>
<evidence type="ECO:0000256" key="2">
    <source>
        <dbReference type="SAM" id="SignalP"/>
    </source>
</evidence>
<keyword evidence="4" id="KW-1185">Reference proteome</keyword>
<reference evidence="3" key="1">
    <citation type="submission" date="2015-04" db="UniProtKB">
        <authorList>
            <consortium name="EnsemblPlants"/>
        </authorList>
    </citation>
    <scope>IDENTIFICATION</scope>
</reference>
<reference evidence="3" key="2">
    <citation type="submission" date="2018-05" db="EMBL/GenBank/DDBJ databases">
        <title>OpunRS2 (Oryza punctata Reference Sequence Version 2).</title>
        <authorList>
            <person name="Zhang J."/>
            <person name="Kudrna D."/>
            <person name="Lee S."/>
            <person name="Talag J."/>
            <person name="Welchert J."/>
            <person name="Wing R.A."/>
        </authorList>
    </citation>
    <scope>NUCLEOTIDE SEQUENCE [LARGE SCALE GENOMIC DNA]</scope>
</reference>
<proteinExistence type="predicted"/>
<dbReference type="Gramene" id="OPUNC08G11750.1">
    <property type="protein sequence ID" value="OPUNC08G11750.1"/>
    <property type="gene ID" value="OPUNC08G11750"/>
</dbReference>
<keyword evidence="2" id="KW-0732">Signal</keyword>
<feature type="signal peptide" evidence="2">
    <location>
        <begin position="1"/>
        <end position="21"/>
    </location>
</feature>
<dbReference type="EnsemblPlants" id="OPUNC08G11750.1">
    <property type="protein sequence ID" value="OPUNC08G11750.1"/>
    <property type="gene ID" value="OPUNC08G11750"/>
</dbReference>
<evidence type="ECO:0000313" key="3">
    <source>
        <dbReference type="EnsemblPlants" id="OPUNC08G11750.1"/>
    </source>
</evidence>
<sequence>MAAANKHPLLLALSLASAGLCIPVHMHNVIGGPERTVAHLGRGAASRVHAGANVQRHGGGGRSRHGGSKLLF</sequence>
<organism evidence="3">
    <name type="scientific">Oryza punctata</name>
    <name type="common">Red rice</name>
    <dbReference type="NCBI Taxonomy" id="4537"/>
    <lineage>
        <taxon>Eukaryota</taxon>
        <taxon>Viridiplantae</taxon>
        <taxon>Streptophyta</taxon>
        <taxon>Embryophyta</taxon>
        <taxon>Tracheophyta</taxon>
        <taxon>Spermatophyta</taxon>
        <taxon>Magnoliopsida</taxon>
        <taxon>Liliopsida</taxon>
        <taxon>Poales</taxon>
        <taxon>Poaceae</taxon>
        <taxon>BOP clade</taxon>
        <taxon>Oryzoideae</taxon>
        <taxon>Oryzeae</taxon>
        <taxon>Oryzinae</taxon>
        <taxon>Oryza</taxon>
    </lineage>
</organism>
<feature type="compositionally biased region" description="Basic residues" evidence="1">
    <location>
        <begin position="62"/>
        <end position="72"/>
    </location>
</feature>
<name>A0A0E0LUE3_ORYPU</name>